<evidence type="ECO:0000256" key="1">
    <source>
        <dbReference type="SAM" id="Phobius"/>
    </source>
</evidence>
<evidence type="ECO:0000313" key="3">
    <source>
        <dbReference type="Proteomes" id="UP000297245"/>
    </source>
</evidence>
<dbReference type="AlphaFoldDB" id="A0A4S8KNK8"/>
<feature type="transmembrane region" description="Helical" evidence="1">
    <location>
        <begin position="66"/>
        <end position="86"/>
    </location>
</feature>
<sequence>MSFVLPFPDHAQDNSSLSEDWVTVLGTNVTTLIVCALIFGIQLAAYTVSLHILIGRGLKGSYARCLLVFASLTMILSSGIILGSIITSVSIQIKSFGPNFEQTSSFNAMTRTLVIVIIFVGIIVGLHEFSQE</sequence>
<dbReference type="EMBL" id="ML180502">
    <property type="protein sequence ID" value="THU77246.1"/>
    <property type="molecule type" value="Genomic_DNA"/>
</dbReference>
<feature type="transmembrane region" description="Helical" evidence="1">
    <location>
        <begin position="29"/>
        <end position="54"/>
    </location>
</feature>
<keyword evidence="1" id="KW-1133">Transmembrane helix</keyword>
<protein>
    <submittedName>
        <fullName evidence="2">Uncharacterized protein</fullName>
    </submittedName>
</protein>
<organism evidence="2 3">
    <name type="scientific">Dendrothele bispora (strain CBS 962.96)</name>
    <dbReference type="NCBI Taxonomy" id="1314807"/>
    <lineage>
        <taxon>Eukaryota</taxon>
        <taxon>Fungi</taxon>
        <taxon>Dikarya</taxon>
        <taxon>Basidiomycota</taxon>
        <taxon>Agaricomycotina</taxon>
        <taxon>Agaricomycetes</taxon>
        <taxon>Agaricomycetidae</taxon>
        <taxon>Agaricales</taxon>
        <taxon>Agaricales incertae sedis</taxon>
        <taxon>Dendrothele</taxon>
    </lineage>
</organism>
<evidence type="ECO:0000313" key="2">
    <source>
        <dbReference type="EMBL" id="THU77246.1"/>
    </source>
</evidence>
<dbReference type="Proteomes" id="UP000297245">
    <property type="component" value="Unassembled WGS sequence"/>
</dbReference>
<accession>A0A4S8KNK8</accession>
<keyword evidence="1" id="KW-0812">Transmembrane</keyword>
<keyword evidence="1" id="KW-0472">Membrane</keyword>
<reference evidence="2 3" key="1">
    <citation type="journal article" date="2019" name="Nat. Ecol. Evol.">
        <title>Megaphylogeny resolves global patterns of mushroom evolution.</title>
        <authorList>
            <person name="Varga T."/>
            <person name="Krizsan K."/>
            <person name="Foldi C."/>
            <person name="Dima B."/>
            <person name="Sanchez-Garcia M."/>
            <person name="Sanchez-Ramirez S."/>
            <person name="Szollosi G.J."/>
            <person name="Szarkandi J.G."/>
            <person name="Papp V."/>
            <person name="Albert L."/>
            <person name="Andreopoulos W."/>
            <person name="Angelini C."/>
            <person name="Antonin V."/>
            <person name="Barry K.W."/>
            <person name="Bougher N.L."/>
            <person name="Buchanan P."/>
            <person name="Buyck B."/>
            <person name="Bense V."/>
            <person name="Catcheside P."/>
            <person name="Chovatia M."/>
            <person name="Cooper J."/>
            <person name="Damon W."/>
            <person name="Desjardin D."/>
            <person name="Finy P."/>
            <person name="Geml J."/>
            <person name="Haridas S."/>
            <person name="Hughes K."/>
            <person name="Justo A."/>
            <person name="Karasinski D."/>
            <person name="Kautmanova I."/>
            <person name="Kiss B."/>
            <person name="Kocsube S."/>
            <person name="Kotiranta H."/>
            <person name="LaButti K.M."/>
            <person name="Lechner B.E."/>
            <person name="Liimatainen K."/>
            <person name="Lipzen A."/>
            <person name="Lukacs Z."/>
            <person name="Mihaltcheva S."/>
            <person name="Morgado L.N."/>
            <person name="Niskanen T."/>
            <person name="Noordeloos M.E."/>
            <person name="Ohm R.A."/>
            <person name="Ortiz-Santana B."/>
            <person name="Ovrebo C."/>
            <person name="Racz N."/>
            <person name="Riley R."/>
            <person name="Savchenko A."/>
            <person name="Shiryaev A."/>
            <person name="Soop K."/>
            <person name="Spirin V."/>
            <person name="Szebenyi C."/>
            <person name="Tomsovsky M."/>
            <person name="Tulloss R.E."/>
            <person name="Uehling J."/>
            <person name="Grigoriev I.V."/>
            <person name="Vagvolgyi C."/>
            <person name="Papp T."/>
            <person name="Martin F.M."/>
            <person name="Miettinen O."/>
            <person name="Hibbett D.S."/>
            <person name="Nagy L.G."/>
        </authorList>
    </citation>
    <scope>NUCLEOTIDE SEQUENCE [LARGE SCALE GENOMIC DNA]</scope>
    <source>
        <strain evidence="2 3">CBS 962.96</strain>
    </source>
</reference>
<name>A0A4S8KNK8_DENBC</name>
<keyword evidence="3" id="KW-1185">Reference proteome</keyword>
<gene>
    <name evidence="2" type="ORF">K435DRAFT_878098</name>
</gene>
<proteinExistence type="predicted"/>
<feature type="transmembrane region" description="Helical" evidence="1">
    <location>
        <begin position="106"/>
        <end position="126"/>
    </location>
</feature>